<gene>
    <name evidence="1" type="ORF">Daus18300_010065</name>
</gene>
<comment type="caution">
    <text evidence="1">The sequence shown here is derived from an EMBL/GenBank/DDBJ whole genome shotgun (WGS) entry which is preliminary data.</text>
</comment>
<name>A0ABR3WBR8_9PEZI</name>
<protein>
    <submittedName>
        <fullName evidence="1">Uncharacterized protein</fullName>
    </submittedName>
</protein>
<organism evidence="1 2">
    <name type="scientific">Diaporthe australafricana</name>
    <dbReference type="NCBI Taxonomy" id="127596"/>
    <lineage>
        <taxon>Eukaryota</taxon>
        <taxon>Fungi</taxon>
        <taxon>Dikarya</taxon>
        <taxon>Ascomycota</taxon>
        <taxon>Pezizomycotina</taxon>
        <taxon>Sordariomycetes</taxon>
        <taxon>Sordariomycetidae</taxon>
        <taxon>Diaporthales</taxon>
        <taxon>Diaporthaceae</taxon>
        <taxon>Diaporthe</taxon>
    </lineage>
</organism>
<keyword evidence="2" id="KW-1185">Reference proteome</keyword>
<dbReference type="EMBL" id="JAWRVE010000107">
    <property type="protein sequence ID" value="KAL1858183.1"/>
    <property type="molecule type" value="Genomic_DNA"/>
</dbReference>
<sequence length="130" mass="13251">MSQPPPSPPPPPPTPDDAYLRNELQTLQDGFTAFQATIRQQCDCAARAPAPPAAGDDDAQCACDPCNCPTADQPCNSSGAPAAAAASQGDLSDEGLRRVLNQLTGEVRGFMAEQDTMTCGCAARAATGGG</sequence>
<reference evidence="1 2" key="1">
    <citation type="journal article" date="2024" name="IMA Fungus">
        <title>IMA Genome - F19 : A genome assembly and annotation guide to empower mycologists, including annotated draft genome sequences of Ceratocystis pirilliformis, Diaporthe australafricana, Fusarium ophioides, Paecilomyces lecythidis, and Sporothrix stenoceras.</title>
        <authorList>
            <person name="Aylward J."/>
            <person name="Wilson A.M."/>
            <person name="Visagie C.M."/>
            <person name="Spraker J."/>
            <person name="Barnes I."/>
            <person name="Buitendag C."/>
            <person name="Ceriani C."/>
            <person name="Del Mar Angel L."/>
            <person name="du Plessis D."/>
            <person name="Fuchs T."/>
            <person name="Gasser K."/>
            <person name="Kramer D."/>
            <person name="Li W."/>
            <person name="Munsamy K."/>
            <person name="Piso A."/>
            <person name="Price J.L."/>
            <person name="Sonnekus B."/>
            <person name="Thomas C."/>
            <person name="van der Nest A."/>
            <person name="van Dijk A."/>
            <person name="van Heerden A."/>
            <person name="van Vuuren N."/>
            <person name="Yilmaz N."/>
            <person name="Duong T.A."/>
            <person name="van der Merwe N.A."/>
            <person name="Wingfield M.J."/>
            <person name="Wingfield B.D."/>
        </authorList>
    </citation>
    <scope>NUCLEOTIDE SEQUENCE [LARGE SCALE GENOMIC DNA]</scope>
    <source>
        <strain evidence="1 2">CMW 18300</strain>
    </source>
</reference>
<evidence type="ECO:0000313" key="2">
    <source>
        <dbReference type="Proteomes" id="UP001583177"/>
    </source>
</evidence>
<accession>A0ABR3WBR8</accession>
<dbReference type="Proteomes" id="UP001583177">
    <property type="component" value="Unassembled WGS sequence"/>
</dbReference>
<proteinExistence type="predicted"/>
<evidence type="ECO:0000313" key="1">
    <source>
        <dbReference type="EMBL" id="KAL1858183.1"/>
    </source>
</evidence>